<protein>
    <recommendedName>
        <fullName evidence="2">thioredoxin-dependent peroxiredoxin</fullName>
        <ecNumber evidence="2">1.11.1.24</ecNumber>
    </recommendedName>
</protein>
<proteinExistence type="inferred from homology"/>
<dbReference type="PANTHER" id="PTHR10681">
    <property type="entry name" value="THIOREDOXIN PEROXIDASE"/>
    <property type="match status" value="1"/>
</dbReference>
<evidence type="ECO:0000256" key="4">
    <source>
        <dbReference type="ARBA" id="ARBA00022862"/>
    </source>
</evidence>
<keyword evidence="3 9" id="KW-0575">Peroxidase</keyword>
<keyword evidence="6" id="KW-1015">Disulfide bond</keyword>
<comment type="catalytic activity">
    <reaction evidence="8">
        <text>a hydroperoxide + [thioredoxin]-dithiol = an alcohol + [thioredoxin]-disulfide + H2O</text>
        <dbReference type="Rhea" id="RHEA:62620"/>
        <dbReference type="Rhea" id="RHEA-COMP:10698"/>
        <dbReference type="Rhea" id="RHEA-COMP:10700"/>
        <dbReference type="ChEBI" id="CHEBI:15377"/>
        <dbReference type="ChEBI" id="CHEBI:29950"/>
        <dbReference type="ChEBI" id="CHEBI:30879"/>
        <dbReference type="ChEBI" id="CHEBI:35924"/>
        <dbReference type="ChEBI" id="CHEBI:50058"/>
        <dbReference type="EC" id="1.11.1.24"/>
    </reaction>
</comment>
<dbReference type="STRING" id="30019.A0A0M5JBR3"/>
<dbReference type="InterPro" id="IPR013766">
    <property type="entry name" value="Thioredoxin_domain"/>
</dbReference>
<dbReference type="OMA" id="AWMMQPR"/>
<reference evidence="12 13" key="1">
    <citation type="submission" date="2015-08" db="EMBL/GenBank/DDBJ databases">
        <title>Ancestral chromatin configuration constrains chromatin evolution on differentiating sex chromosomes in Drosophila.</title>
        <authorList>
            <person name="Zhou Q."/>
            <person name="Bachtrog D."/>
        </authorList>
    </citation>
    <scope>NUCLEOTIDE SEQUENCE [LARGE SCALE GENOMIC DNA]</scope>
    <source>
        <tissue evidence="12">Whole larvae</tissue>
    </source>
</reference>
<evidence type="ECO:0000313" key="13">
    <source>
        <dbReference type="Proteomes" id="UP000494163"/>
    </source>
</evidence>
<evidence type="ECO:0000256" key="5">
    <source>
        <dbReference type="ARBA" id="ARBA00023002"/>
    </source>
</evidence>
<dbReference type="GO" id="GO:0005829">
    <property type="term" value="C:cytosol"/>
    <property type="evidence" value="ECO:0007669"/>
    <property type="project" value="TreeGrafter"/>
</dbReference>
<dbReference type="PANTHER" id="PTHR10681:SF163">
    <property type="entry name" value="AT16346P-RELATED"/>
    <property type="match status" value="1"/>
</dbReference>
<keyword evidence="7 9" id="KW-0676">Redox-active center</keyword>
<dbReference type="Gene3D" id="3.40.30.10">
    <property type="entry name" value="Glutaredoxin"/>
    <property type="match status" value="1"/>
</dbReference>
<evidence type="ECO:0000259" key="11">
    <source>
        <dbReference type="PROSITE" id="PS51352"/>
    </source>
</evidence>
<dbReference type="EC" id="1.11.1.24" evidence="2"/>
<gene>
    <name evidence="12" type="ORF">Dbus_chr3Lg2334</name>
</gene>
<feature type="active site" description="Cysteine sulfenic acid (-SOH) intermediate; for peroxidase activity" evidence="10">
    <location>
        <position position="45"/>
    </location>
</feature>
<dbReference type="FunFam" id="3.40.30.10:FF:000485">
    <property type="entry name" value="GM25516"/>
    <property type="match status" value="1"/>
</dbReference>
<dbReference type="GO" id="GO:0042744">
    <property type="term" value="P:hydrogen peroxide catabolic process"/>
    <property type="evidence" value="ECO:0007669"/>
    <property type="project" value="TreeGrafter"/>
</dbReference>
<dbReference type="Proteomes" id="UP000494163">
    <property type="component" value="Chromosome 3L"/>
</dbReference>
<evidence type="ECO:0000256" key="2">
    <source>
        <dbReference type="ARBA" id="ARBA00013017"/>
    </source>
</evidence>
<feature type="domain" description="Thioredoxin" evidence="11">
    <location>
        <begin position="1"/>
        <end position="158"/>
    </location>
</feature>
<dbReference type="PROSITE" id="PS51352">
    <property type="entry name" value="THIOREDOXIN_2"/>
    <property type="match status" value="1"/>
</dbReference>
<evidence type="ECO:0000256" key="1">
    <source>
        <dbReference type="ARBA" id="ARBA00009796"/>
    </source>
</evidence>
<dbReference type="GO" id="GO:0045454">
    <property type="term" value="P:cell redox homeostasis"/>
    <property type="evidence" value="ECO:0007669"/>
    <property type="project" value="TreeGrafter"/>
</dbReference>
<evidence type="ECO:0000256" key="9">
    <source>
        <dbReference type="PIRNR" id="PIRNR000239"/>
    </source>
</evidence>
<dbReference type="Pfam" id="PF10417">
    <property type="entry name" value="1-cysPrx_C"/>
    <property type="match status" value="1"/>
</dbReference>
<dbReference type="Pfam" id="PF00578">
    <property type="entry name" value="AhpC-TSA"/>
    <property type="match status" value="1"/>
</dbReference>
<comment type="similarity">
    <text evidence="1">Belongs to the peroxiredoxin family. AhpC/Prx1 subfamily.</text>
</comment>
<evidence type="ECO:0000256" key="8">
    <source>
        <dbReference type="ARBA" id="ARBA00049091"/>
    </source>
</evidence>
<evidence type="ECO:0000256" key="3">
    <source>
        <dbReference type="ARBA" id="ARBA00022559"/>
    </source>
</evidence>
<dbReference type="InterPro" id="IPR019479">
    <property type="entry name" value="Peroxiredoxin_C"/>
</dbReference>
<evidence type="ECO:0000313" key="12">
    <source>
        <dbReference type="EMBL" id="ALC45168.1"/>
    </source>
</evidence>
<evidence type="ECO:0000256" key="6">
    <source>
        <dbReference type="ARBA" id="ARBA00023157"/>
    </source>
</evidence>
<accession>A0A0M5JBR3</accession>
<keyword evidence="4 9" id="KW-0049">Antioxidant</keyword>
<keyword evidence="5 9" id="KW-0560">Oxidoreductase</keyword>
<keyword evidence="13" id="KW-1185">Reference proteome</keyword>
<name>A0A0M5JBR3_DROBS</name>
<evidence type="ECO:0000256" key="10">
    <source>
        <dbReference type="PIRSR" id="PIRSR000239-1"/>
    </source>
</evidence>
<dbReference type="GO" id="GO:0008379">
    <property type="term" value="F:thioredoxin peroxidase activity"/>
    <property type="evidence" value="ECO:0007669"/>
    <property type="project" value="TreeGrafter"/>
</dbReference>
<comment type="function">
    <text evidence="9">Thiol-specific peroxidase that catalyzes the reduction of hydrogen peroxide and organic hydroperoxides to water and alcohols, respectively.</text>
</comment>
<dbReference type="OrthoDB" id="185659at2759"/>
<dbReference type="SUPFAM" id="SSF52833">
    <property type="entry name" value="Thioredoxin-like"/>
    <property type="match status" value="1"/>
</dbReference>
<sequence length="192" mass="21544">MRQPAPEISTIAVSSTQGFRTMTLVEFRGKYVVLLFYPADFSFVCPTELQAFSDRAQEFRSVGCEVIACSTDSHFSHCAFLNQPRNMGGLGEMDIPLLADKSLKISRDYGMLDEATGLAQRGMFIIDRVGLVRHISVNDMGVGRSVEEALRLVQAFQFTDEFGEVCPVNWRPGAKTMKTNQKSKEDYFKYAN</sequence>
<dbReference type="InterPro" id="IPR050217">
    <property type="entry name" value="Peroxiredoxin"/>
</dbReference>
<dbReference type="InterPro" id="IPR036249">
    <property type="entry name" value="Thioredoxin-like_sf"/>
</dbReference>
<dbReference type="InterPro" id="IPR000866">
    <property type="entry name" value="AhpC/TSA"/>
</dbReference>
<dbReference type="EMBL" id="CP012525">
    <property type="protein sequence ID" value="ALC45168.1"/>
    <property type="molecule type" value="Genomic_DNA"/>
</dbReference>
<evidence type="ECO:0000256" key="7">
    <source>
        <dbReference type="ARBA" id="ARBA00023284"/>
    </source>
</evidence>
<dbReference type="GO" id="GO:0019430">
    <property type="term" value="P:removal of superoxide radicals"/>
    <property type="evidence" value="ECO:0007669"/>
    <property type="project" value="TreeGrafter"/>
</dbReference>
<dbReference type="AlphaFoldDB" id="A0A0M5JBR3"/>
<organism evidence="12 13">
    <name type="scientific">Drosophila busckii</name>
    <name type="common">Fruit fly</name>
    <dbReference type="NCBI Taxonomy" id="30019"/>
    <lineage>
        <taxon>Eukaryota</taxon>
        <taxon>Metazoa</taxon>
        <taxon>Ecdysozoa</taxon>
        <taxon>Arthropoda</taxon>
        <taxon>Hexapoda</taxon>
        <taxon>Insecta</taxon>
        <taxon>Pterygota</taxon>
        <taxon>Neoptera</taxon>
        <taxon>Endopterygota</taxon>
        <taxon>Diptera</taxon>
        <taxon>Brachycera</taxon>
        <taxon>Muscomorpha</taxon>
        <taxon>Ephydroidea</taxon>
        <taxon>Drosophilidae</taxon>
        <taxon>Drosophila</taxon>
    </lineage>
</organism>
<dbReference type="CDD" id="cd03015">
    <property type="entry name" value="PRX_Typ2cys"/>
    <property type="match status" value="1"/>
</dbReference>
<dbReference type="InterPro" id="IPR024706">
    <property type="entry name" value="Peroxiredoxin_AhpC-typ"/>
</dbReference>
<dbReference type="PIRSF" id="PIRSF000239">
    <property type="entry name" value="AHPC"/>
    <property type="match status" value="1"/>
</dbReference>